<organism evidence="2 4">
    <name type="scientific">Noviherbaspirillum album</name>
    <dbReference type="NCBI Taxonomy" id="3080276"/>
    <lineage>
        <taxon>Bacteria</taxon>
        <taxon>Pseudomonadati</taxon>
        <taxon>Pseudomonadota</taxon>
        <taxon>Betaproteobacteria</taxon>
        <taxon>Burkholderiales</taxon>
        <taxon>Oxalobacteraceae</taxon>
        <taxon>Noviherbaspirillum</taxon>
    </lineage>
</organism>
<protein>
    <submittedName>
        <fullName evidence="2">Porin</fullName>
    </submittedName>
</protein>
<dbReference type="EMBL" id="JAWIIV010000063">
    <property type="protein sequence ID" value="MEC4723601.1"/>
    <property type="molecule type" value="Genomic_DNA"/>
</dbReference>
<reference evidence="2 4" key="1">
    <citation type="submission" date="2023-10" db="EMBL/GenBank/DDBJ databases">
        <title>Noviherbaspirillum sp. CPCC 100848 genome assembly.</title>
        <authorList>
            <person name="Li X.Y."/>
            <person name="Fang X.M."/>
        </authorList>
    </citation>
    <scope>NUCLEOTIDE SEQUENCE [LARGE SCALE GENOMIC DNA]</scope>
    <source>
        <strain evidence="2 4">CPCC 100848</strain>
    </source>
</reference>
<evidence type="ECO:0000313" key="2">
    <source>
        <dbReference type="EMBL" id="MEC4722477.1"/>
    </source>
</evidence>
<feature type="non-terminal residue" evidence="2">
    <location>
        <position position="1"/>
    </location>
</feature>
<dbReference type="EMBL" id="JAWIIV010000030">
    <property type="protein sequence ID" value="MEC4722477.1"/>
    <property type="molecule type" value="Genomic_DNA"/>
</dbReference>
<accession>A0ABU6JFQ2</accession>
<dbReference type="InterPro" id="IPR023614">
    <property type="entry name" value="Porin_dom_sf"/>
</dbReference>
<proteinExistence type="predicted"/>
<dbReference type="SUPFAM" id="SSF56935">
    <property type="entry name" value="Porins"/>
    <property type="match status" value="1"/>
</dbReference>
<evidence type="ECO:0000259" key="1">
    <source>
        <dbReference type="Pfam" id="PF13609"/>
    </source>
</evidence>
<feature type="domain" description="Porin" evidence="1">
    <location>
        <begin position="10"/>
        <end position="75"/>
    </location>
</feature>
<dbReference type="Proteomes" id="UP001352263">
    <property type="component" value="Unassembled WGS sequence"/>
</dbReference>
<evidence type="ECO:0000313" key="4">
    <source>
        <dbReference type="Proteomes" id="UP001352263"/>
    </source>
</evidence>
<sequence length="100" mass="10508">KGETALGVTNLDRDDAMLGVSAPIGAGTILASYIRRNDDIGGGTRDADQWAIGYTHALSKRTNLYTSYARIKNDAAATVGSPAAAGLDPSIFNVGVRHRF</sequence>
<dbReference type="InterPro" id="IPR033900">
    <property type="entry name" value="Gram_neg_porin_domain"/>
</dbReference>
<dbReference type="Gene3D" id="2.40.160.10">
    <property type="entry name" value="Porin"/>
    <property type="match status" value="1"/>
</dbReference>
<keyword evidence="4" id="KW-1185">Reference proteome</keyword>
<comment type="caution">
    <text evidence="2">The sequence shown here is derived from an EMBL/GenBank/DDBJ whole genome shotgun (WGS) entry which is preliminary data.</text>
</comment>
<dbReference type="RefSeq" id="WP_326509149.1">
    <property type="nucleotide sequence ID" value="NZ_JAWIIV010000030.1"/>
</dbReference>
<name>A0ABU6JFQ2_9BURK</name>
<gene>
    <name evidence="2" type="ORF">RY831_25255</name>
    <name evidence="3" type="ORF">RY831_31185</name>
</gene>
<dbReference type="Pfam" id="PF13609">
    <property type="entry name" value="Porin_4"/>
    <property type="match status" value="1"/>
</dbReference>
<evidence type="ECO:0000313" key="3">
    <source>
        <dbReference type="EMBL" id="MEC4723601.1"/>
    </source>
</evidence>